<dbReference type="AlphaFoldDB" id="A0A9P2T7F7"/>
<accession>A0A9P2T7F7</accession>
<evidence type="ECO:0000313" key="3">
    <source>
        <dbReference type="Proteomes" id="UP000014184"/>
    </source>
</evidence>
<proteinExistence type="predicted"/>
<dbReference type="RefSeq" id="WP_011293371.1">
    <property type="nucleotide sequence ID" value="NZ_AOSG01000087.1"/>
</dbReference>
<dbReference type="Proteomes" id="UP000014184">
    <property type="component" value="Unassembled WGS sequence"/>
</dbReference>
<gene>
    <name evidence="2" type="ORF">TM51_15151</name>
</gene>
<sequence>MLANIRAVVRTAALSVGATGLIALGSSLISGLPSSTGLDGLGVALPAVSTDALEIDLAGAHTPDLSAPTIHEETLSRPLGTAALPDENTVIALLHQAGSHHLVPQQENAALSGPGAGAAEGAQHSASGQARAGQSPAADYATSARPSGSKRARAGQNADVTDPAESLGLSTEGLLGKGLLGEGLTL</sequence>
<evidence type="ECO:0000313" key="2">
    <source>
        <dbReference type="EMBL" id="EOR69898.1"/>
    </source>
</evidence>
<feature type="region of interest" description="Disordered" evidence="1">
    <location>
        <begin position="107"/>
        <end position="170"/>
    </location>
</feature>
<evidence type="ECO:0000256" key="1">
    <source>
        <dbReference type="SAM" id="MobiDB-lite"/>
    </source>
</evidence>
<organism evidence="2 3">
    <name type="scientific">Thermobifida fusca TM51</name>
    <dbReference type="NCBI Taxonomy" id="1169414"/>
    <lineage>
        <taxon>Bacteria</taxon>
        <taxon>Bacillati</taxon>
        <taxon>Actinomycetota</taxon>
        <taxon>Actinomycetes</taxon>
        <taxon>Streptosporangiales</taxon>
        <taxon>Nocardiopsidaceae</taxon>
        <taxon>Thermobifida</taxon>
    </lineage>
</organism>
<name>A0A9P2T7F7_THEFU</name>
<comment type="caution">
    <text evidence="2">The sequence shown here is derived from an EMBL/GenBank/DDBJ whole genome shotgun (WGS) entry which is preliminary data.</text>
</comment>
<protein>
    <submittedName>
        <fullName evidence="2">Uncharacterized protein</fullName>
    </submittedName>
</protein>
<keyword evidence="3" id="KW-1185">Reference proteome</keyword>
<reference evidence="2 3" key="1">
    <citation type="journal article" date="2013" name="Genome Announc.">
        <title>Draft Genome Sequence of the Lignocellulose Decomposer Thermobifida fusca Strain TM51.</title>
        <authorList>
            <person name="Toth A."/>
            <person name="Barna T."/>
            <person name="Nagy I."/>
            <person name="Horvath B."/>
            <person name="Nagy I."/>
            <person name="Tancsics A."/>
            <person name="Kriszt B."/>
            <person name="Baka E."/>
            <person name="Fekete C."/>
            <person name="Kukolya J."/>
        </authorList>
    </citation>
    <scope>NUCLEOTIDE SEQUENCE [LARGE SCALE GENOMIC DNA]</scope>
    <source>
        <strain evidence="2 3">TM51</strain>
    </source>
</reference>
<dbReference type="EMBL" id="AOSG01000087">
    <property type="protein sequence ID" value="EOR69898.1"/>
    <property type="molecule type" value="Genomic_DNA"/>
</dbReference>